<dbReference type="InterPro" id="IPR019734">
    <property type="entry name" value="TPR_rpt"/>
</dbReference>
<dbReference type="Gene3D" id="3.40.710.10">
    <property type="entry name" value="DD-peptidase/beta-lactamase superfamily"/>
    <property type="match status" value="1"/>
</dbReference>
<keyword evidence="4" id="KW-1185">Reference proteome</keyword>
<comment type="caution">
    <text evidence="3">The sequence shown here is derived from an EMBL/GenBank/DDBJ whole genome shotgun (WGS) entry which is preliminary data.</text>
</comment>
<dbReference type="Proteomes" id="UP000625976">
    <property type="component" value="Unassembled WGS sequence"/>
</dbReference>
<dbReference type="SUPFAM" id="SSF56601">
    <property type="entry name" value="beta-lactamase/transpeptidase-like"/>
    <property type="match status" value="1"/>
</dbReference>
<protein>
    <recommendedName>
        <fullName evidence="2">Beta-lactamase-related domain-containing protein</fullName>
    </recommendedName>
</protein>
<accession>A0A917GBF1</accession>
<organism evidence="3 4">
    <name type="scientific">Bizionia arctica</name>
    <dbReference type="NCBI Taxonomy" id="1495645"/>
    <lineage>
        <taxon>Bacteria</taxon>
        <taxon>Pseudomonadati</taxon>
        <taxon>Bacteroidota</taxon>
        <taxon>Flavobacteriia</taxon>
        <taxon>Flavobacteriales</taxon>
        <taxon>Flavobacteriaceae</taxon>
        <taxon>Bizionia</taxon>
    </lineage>
</organism>
<evidence type="ECO:0000256" key="1">
    <source>
        <dbReference type="PROSITE-ProRule" id="PRU00339"/>
    </source>
</evidence>
<dbReference type="SMART" id="SM00028">
    <property type="entry name" value="TPR"/>
    <property type="match status" value="2"/>
</dbReference>
<dbReference type="InterPro" id="IPR050491">
    <property type="entry name" value="AmpC-like"/>
</dbReference>
<dbReference type="PANTHER" id="PTHR46825">
    <property type="entry name" value="D-ALANYL-D-ALANINE-CARBOXYPEPTIDASE/ENDOPEPTIDASE AMPH"/>
    <property type="match status" value="1"/>
</dbReference>
<sequence>MFNGAVLVTKNDSIIYKKAFGYANEKTKEKITPESVFYIASVSKQFTAMGIMILKEEGKLSFDDKIKNFFPNYPEYLNSITIRQLLNHTSGLTDREYYQLTNPNNQDVLEVLMKQDSLELKNGETFRYSNSGYVMLALLIEKLSGNSIDQFWNQQIFEPLEMKNTTATKAVVDQIPNKVIGYNLIGEKIDYKSSVMGPGGIYSTLNDLEKWNRAINTNKLVSSKTLDEAFKNGKLNEGPISISMNNQEYGYGFGWMPYVANGKKYVQHDGSVESYRSLIKKNLTDGYDYIFLTNQGGRLAMEELTTSIDLILEKTQYTVPKIPITNKIVMAYRATDIITATTEIKNEVSNNSNNYNIDENSLNRLAYTYFRNDQINIAIEIFKLNTELYSKSSNAFDSLAESYLSNNQLELSKENYLKSLELNPQNTNAKVMLDHIKKQQTVSKN</sequence>
<dbReference type="InterPro" id="IPR001466">
    <property type="entry name" value="Beta-lactam-related"/>
</dbReference>
<feature type="domain" description="Beta-lactamase-related" evidence="2">
    <location>
        <begin position="5"/>
        <end position="298"/>
    </location>
</feature>
<dbReference type="PROSITE" id="PS50005">
    <property type="entry name" value="TPR"/>
    <property type="match status" value="1"/>
</dbReference>
<evidence type="ECO:0000259" key="2">
    <source>
        <dbReference type="Pfam" id="PF00144"/>
    </source>
</evidence>
<dbReference type="EMBL" id="BMFQ01000001">
    <property type="protein sequence ID" value="GGG36006.1"/>
    <property type="molecule type" value="Genomic_DNA"/>
</dbReference>
<dbReference type="Gene3D" id="1.25.40.10">
    <property type="entry name" value="Tetratricopeptide repeat domain"/>
    <property type="match status" value="1"/>
</dbReference>
<keyword evidence="1" id="KW-0802">TPR repeat</keyword>
<name>A0A917GBF1_9FLAO</name>
<reference evidence="3" key="2">
    <citation type="submission" date="2020-09" db="EMBL/GenBank/DDBJ databases">
        <authorList>
            <person name="Sun Q."/>
            <person name="Zhou Y."/>
        </authorList>
    </citation>
    <scope>NUCLEOTIDE SEQUENCE</scope>
    <source>
        <strain evidence="3">CGMCC 1.12751</strain>
    </source>
</reference>
<feature type="repeat" description="TPR" evidence="1">
    <location>
        <begin position="393"/>
        <end position="426"/>
    </location>
</feature>
<dbReference type="InterPro" id="IPR012338">
    <property type="entry name" value="Beta-lactam/transpept-like"/>
</dbReference>
<evidence type="ECO:0000313" key="4">
    <source>
        <dbReference type="Proteomes" id="UP000625976"/>
    </source>
</evidence>
<dbReference type="PANTHER" id="PTHR46825:SF9">
    <property type="entry name" value="BETA-LACTAMASE-RELATED DOMAIN-CONTAINING PROTEIN"/>
    <property type="match status" value="1"/>
</dbReference>
<dbReference type="Pfam" id="PF13181">
    <property type="entry name" value="TPR_8"/>
    <property type="match status" value="1"/>
</dbReference>
<proteinExistence type="predicted"/>
<reference evidence="3" key="1">
    <citation type="journal article" date="2014" name="Int. J. Syst. Evol. Microbiol.">
        <title>Complete genome sequence of Corynebacterium casei LMG S-19264T (=DSM 44701T), isolated from a smear-ripened cheese.</title>
        <authorList>
            <consortium name="US DOE Joint Genome Institute (JGI-PGF)"/>
            <person name="Walter F."/>
            <person name="Albersmeier A."/>
            <person name="Kalinowski J."/>
            <person name="Ruckert C."/>
        </authorList>
    </citation>
    <scope>NUCLEOTIDE SEQUENCE</scope>
    <source>
        <strain evidence="3">CGMCC 1.12751</strain>
    </source>
</reference>
<gene>
    <name evidence="3" type="ORF">GCM10010976_04650</name>
</gene>
<dbReference type="AlphaFoldDB" id="A0A917GBF1"/>
<dbReference type="SUPFAM" id="SSF48452">
    <property type="entry name" value="TPR-like"/>
    <property type="match status" value="1"/>
</dbReference>
<evidence type="ECO:0000313" key="3">
    <source>
        <dbReference type="EMBL" id="GGG36006.1"/>
    </source>
</evidence>
<dbReference type="InterPro" id="IPR011990">
    <property type="entry name" value="TPR-like_helical_dom_sf"/>
</dbReference>
<dbReference type="Pfam" id="PF00144">
    <property type="entry name" value="Beta-lactamase"/>
    <property type="match status" value="1"/>
</dbReference>